<name>A0A670YKV5_PSETE</name>
<dbReference type="AlphaFoldDB" id="A0A670YKV5"/>
<evidence type="ECO:0000256" key="3">
    <source>
        <dbReference type="ARBA" id="ARBA00004563"/>
    </source>
</evidence>
<evidence type="ECO:0000256" key="9">
    <source>
        <dbReference type="ARBA" id="ARBA00023136"/>
    </source>
</evidence>
<keyword evidence="10" id="KW-0564">Palmitate</keyword>
<keyword evidence="5" id="KW-0945">Host-virus interaction</keyword>
<keyword evidence="12" id="KW-0325">Glycoprotein</keyword>
<evidence type="ECO:0000313" key="17">
    <source>
        <dbReference type="Proteomes" id="UP000472273"/>
    </source>
</evidence>
<keyword evidence="13" id="KW-0449">Lipoprotein</keyword>
<keyword evidence="11" id="KW-1015">Disulfide bond</keyword>
<evidence type="ECO:0000256" key="11">
    <source>
        <dbReference type="ARBA" id="ARBA00023157"/>
    </source>
</evidence>
<reference evidence="16" key="1">
    <citation type="submission" date="2025-08" db="UniProtKB">
        <authorList>
            <consortium name="Ensembl"/>
        </authorList>
    </citation>
    <scope>IDENTIFICATION</scope>
</reference>
<accession>A0A670YKV5</accession>
<organism evidence="16 17">
    <name type="scientific">Pseudonaja textilis</name>
    <name type="common">Eastern brown snake</name>
    <dbReference type="NCBI Taxonomy" id="8673"/>
    <lineage>
        <taxon>Eukaryota</taxon>
        <taxon>Metazoa</taxon>
        <taxon>Chordata</taxon>
        <taxon>Craniata</taxon>
        <taxon>Vertebrata</taxon>
        <taxon>Euteleostomi</taxon>
        <taxon>Lepidosauria</taxon>
        <taxon>Squamata</taxon>
        <taxon>Bifurcata</taxon>
        <taxon>Unidentata</taxon>
        <taxon>Episquamata</taxon>
        <taxon>Toxicofera</taxon>
        <taxon>Serpentes</taxon>
        <taxon>Colubroidea</taxon>
        <taxon>Elapidae</taxon>
        <taxon>Hydrophiinae</taxon>
        <taxon>Pseudonaja</taxon>
    </lineage>
</organism>
<evidence type="ECO:0000256" key="10">
    <source>
        <dbReference type="ARBA" id="ARBA00023139"/>
    </source>
</evidence>
<dbReference type="SUPFAM" id="SSF58069">
    <property type="entry name" value="Virus ectodomain"/>
    <property type="match status" value="1"/>
</dbReference>
<evidence type="ECO:0000256" key="2">
    <source>
        <dbReference type="ARBA" id="ARBA00004531"/>
    </source>
</evidence>
<protein>
    <recommendedName>
        <fullName evidence="18">Envelope glycoprotein</fullName>
    </recommendedName>
</protein>
<dbReference type="OMA" id="YQCATIG"/>
<evidence type="ECO:0000256" key="4">
    <source>
        <dbReference type="ARBA" id="ARBA00022511"/>
    </source>
</evidence>
<proteinExistence type="predicted"/>
<keyword evidence="17" id="KW-1185">Reference proteome</keyword>
<keyword evidence="7" id="KW-1043">Host membrane</keyword>
<evidence type="ECO:0000256" key="1">
    <source>
        <dbReference type="ARBA" id="ARBA00004402"/>
    </source>
</evidence>
<dbReference type="Ensembl" id="ENSPTXT00000012085.1">
    <property type="protein sequence ID" value="ENSPTXP00000011704.1"/>
    <property type="gene ID" value="ENSPTXG00000008259.1"/>
</dbReference>
<evidence type="ECO:0008006" key="18">
    <source>
        <dbReference type="Google" id="ProtNLM"/>
    </source>
</evidence>
<keyword evidence="8 15" id="KW-1133">Transmembrane helix</keyword>
<dbReference type="Gene3D" id="1.10.287.210">
    <property type="match status" value="1"/>
</dbReference>
<keyword evidence="9 15" id="KW-0472">Membrane</keyword>
<reference evidence="16" key="2">
    <citation type="submission" date="2025-09" db="UniProtKB">
        <authorList>
            <consortium name="Ensembl"/>
        </authorList>
    </citation>
    <scope>IDENTIFICATION</scope>
</reference>
<dbReference type="PANTHER" id="PTHR10424">
    <property type="entry name" value="VIRAL ENVELOPE PROTEIN"/>
    <property type="match status" value="1"/>
</dbReference>
<evidence type="ECO:0000256" key="7">
    <source>
        <dbReference type="ARBA" id="ARBA00022870"/>
    </source>
</evidence>
<evidence type="ECO:0000256" key="5">
    <source>
        <dbReference type="ARBA" id="ARBA00022581"/>
    </source>
</evidence>
<dbReference type="PANTHER" id="PTHR10424:SF81">
    <property type="entry name" value="ERVV2 PROTEIN"/>
    <property type="match status" value="1"/>
</dbReference>
<keyword evidence="6 15" id="KW-0812">Transmembrane</keyword>
<dbReference type="InterPro" id="IPR018154">
    <property type="entry name" value="TLV/ENV_coat_polyprotein"/>
</dbReference>
<dbReference type="GeneTree" id="ENSGT00960000187250"/>
<evidence type="ECO:0000256" key="14">
    <source>
        <dbReference type="SAM" id="Coils"/>
    </source>
</evidence>
<sequence length="270" mass="30575">MYPDNFPIFNASDQSNTGSICAGWQLKDPNMWFFFDKYATNVHPQNYQCATIGYFTLPVQIGTLPSTRQRRSSLGPTYNDEVIIDTQLSSGSIFGRALAGAVTGVLTLGSYPGIIAQENRRSILDLTCRLEKSINATTAIIRDLQHEIEDLNQDVLQQRFAIDYLLARQGGFCTLVGHCGFAVHFHSLNKTIEDELANLQSYIQNNIHAHYSPFEWLTNWLPDWSWLRQFFFYAIIIIIVLIATCCFIQCIPNLFALFHPASPSLNPLQL</sequence>
<evidence type="ECO:0000256" key="8">
    <source>
        <dbReference type="ARBA" id="ARBA00022989"/>
    </source>
</evidence>
<keyword evidence="4" id="KW-1032">Host cell membrane</keyword>
<dbReference type="Proteomes" id="UP000472273">
    <property type="component" value="Unplaced"/>
</dbReference>
<feature type="coiled-coil region" evidence="14">
    <location>
        <begin position="134"/>
        <end position="161"/>
    </location>
</feature>
<evidence type="ECO:0000256" key="13">
    <source>
        <dbReference type="ARBA" id="ARBA00023288"/>
    </source>
</evidence>
<evidence type="ECO:0000256" key="12">
    <source>
        <dbReference type="ARBA" id="ARBA00023180"/>
    </source>
</evidence>
<evidence type="ECO:0000256" key="15">
    <source>
        <dbReference type="SAM" id="Phobius"/>
    </source>
</evidence>
<evidence type="ECO:0000256" key="6">
    <source>
        <dbReference type="ARBA" id="ARBA00022692"/>
    </source>
</evidence>
<comment type="subcellular location">
    <subcellularLocation>
        <location evidence="1">Host cell membrane</location>
        <topology evidence="1">Single-pass type I membrane protein</topology>
    </subcellularLocation>
    <subcellularLocation>
        <location evidence="2">Host endomembrane system</location>
        <topology evidence="2">Peripheral membrane protein</topology>
    </subcellularLocation>
    <subcellularLocation>
        <location evidence="3">Virion membrane</location>
        <topology evidence="3">Single-pass type I membrane protein</topology>
    </subcellularLocation>
</comment>
<feature type="transmembrane region" description="Helical" evidence="15">
    <location>
        <begin position="230"/>
        <end position="258"/>
    </location>
</feature>
<keyword evidence="14" id="KW-0175">Coiled coil</keyword>
<dbReference type="Pfam" id="PF00429">
    <property type="entry name" value="TLV_coat"/>
    <property type="match status" value="1"/>
</dbReference>
<evidence type="ECO:0000313" key="16">
    <source>
        <dbReference type="Ensembl" id="ENSPTXP00000011704.1"/>
    </source>
</evidence>